<dbReference type="PANTHER" id="PTHR23513">
    <property type="entry name" value="INTEGRAL MEMBRANE EFFLUX PROTEIN-RELATED"/>
    <property type="match status" value="1"/>
</dbReference>
<feature type="transmembrane region" description="Helical" evidence="7">
    <location>
        <begin position="369"/>
        <end position="388"/>
    </location>
</feature>
<protein>
    <submittedName>
        <fullName evidence="8">Transmembrane secretion effector</fullName>
    </submittedName>
</protein>
<keyword evidence="5 7" id="KW-1133">Transmembrane helix</keyword>
<sequence length="418" mass="46183">MKQSNFWFLFSGRLFSNIGDSLYAIIAMWLTFQLTGSTVYTGIAGFLTMIPTAFQFLTGPYIDRANLKAVLITTQFLQFVLLLFIPTLYYFDLLTVHWLLLIMFITSCTNEFAYPAQNALLPRIVEKNELMKANSYMAFAYQGTDILFMGIGGALLIFTDAPLFLFMNAFLYLMTTFLFSRLKLTKTRKLPTGKKNFGTIFRAYKTDLKEGMTYAKSTLIPRIMVSGIIANACLMAFMVNLPSIAAQKGSDGLYGAYMAAISVGILLGTASANTLSRFKLGKTTIIGFIICGLTWITASFVPSTVISIILTGLSMTIIGATNVMAVAIFQRCIEERLLGRVMSLMMSASAISAPLGSLLGGFIGAQFDSTYTFIGAGASLIVISLYWLTQPLLRELPKPDQCELALDKQEDWREKKSS</sequence>
<feature type="transmembrane region" description="Helical" evidence="7">
    <location>
        <begin position="163"/>
        <end position="180"/>
    </location>
</feature>
<dbReference type="InterPro" id="IPR010290">
    <property type="entry name" value="TM_effector"/>
</dbReference>
<accession>A0A1G6GVI6</accession>
<proteinExistence type="predicted"/>
<evidence type="ECO:0000313" key="8">
    <source>
        <dbReference type="EMBL" id="SDB85873.1"/>
    </source>
</evidence>
<feature type="transmembrane region" description="Helical" evidence="7">
    <location>
        <begin position="308"/>
        <end position="329"/>
    </location>
</feature>
<dbReference type="Proteomes" id="UP000242662">
    <property type="component" value="Unassembled WGS sequence"/>
</dbReference>
<evidence type="ECO:0000313" key="9">
    <source>
        <dbReference type="Proteomes" id="UP000242662"/>
    </source>
</evidence>
<evidence type="ECO:0000256" key="5">
    <source>
        <dbReference type="ARBA" id="ARBA00022989"/>
    </source>
</evidence>
<dbReference type="Pfam" id="PF05977">
    <property type="entry name" value="MFS_3"/>
    <property type="match status" value="1"/>
</dbReference>
<dbReference type="STRING" id="1464122.SAMN05421737_10255"/>
<evidence type="ECO:0000256" key="7">
    <source>
        <dbReference type="SAM" id="Phobius"/>
    </source>
</evidence>
<organism evidence="8 9">
    <name type="scientific">Shouchella lonarensis</name>
    <dbReference type="NCBI Taxonomy" id="1464122"/>
    <lineage>
        <taxon>Bacteria</taxon>
        <taxon>Bacillati</taxon>
        <taxon>Bacillota</taxon>
        <taxon>Bacilli</taxon>
        <taxon>Bacillales</taxon>
        <taxon>Bacillaceae</taxon>
        <taxon>Shouchella</taxon>
    </lineage>
</organism>
<dbReference type="PANTHER" id="PTHR23513:SF6">
    <property type="entry name" value="MAJOR FACILITATOR SUPERFAMILY ASSOCIATED DOMAIN-CONTAINING PROTEIN"/>
    <property type="match status" value="1"/>
</dbReference>
<gene>
    <name evidence="8" type="ORF">SAMN05421737_10255</name>
</gene>
<dbReference type="Gene3D" id="1.20.1250.20">
    <property type="entry name" value="MFS general substrate transporter like domains"/>
    <property type="match status" value="1"/>
</dbReference>
<feature type="transmembrane region" description="Helical" evidence="7">
    <location>
        <begin position="219"/>
        <end position="241"/>
    </location>
</feature>
<dbReference type="AlphaFoldDB" id="A0A1G6GVI6"/>
<dbReference type="InterPro" id="IPR036259">
    <property type="entry name" value="MFS_trans_sf"/>
</dbReference>
<feature type="transmembrane region" description="Helical" evidence="7">
    <location>
        <begin position="135"/>
        <end position="157"/>
    </location>
</feature>
<keyword evidence="6 7" id="KW-0472">Membrane</keyword>
<feature type="transmembrane region" description="Helical" evidence="7">
    <location>
        <begin position="341"/>
        <end position="363"/>
    </location>
</feature>
<dbReference type="EMBL" id="FMYM01000002">
    <property type="protein sequence ID" value="SDB85873.1"/>
    <property type="molecule type" value="Genomic_DNA"/>
</dbReference>
<keyword evidence="3" id="KW-1003">Cell membrane</keyword>
<keyword evidence="4 7" id="KW-0812">Transmembrane</keyword>
<dbReference type="RefSeq" id="WP_176763753.1">
    <property type="nucleotide sequence ID" value="NZ_FMYM01000002.1"/>
</dbReference>
<keyword evidence="9" id="KW-1185">Reference proteome</keyword>
<dbReference type="GO" id="GO:0005886">
    <property type="term" value="C:plasma membrane"/>
    <property type="evidence" value="ECO:0007669"/>
    <property type="project" value="UniProtKB-SubCell"/>
</dbReference>
<evidence type="ECO:0000256" key="6">
    <source>
        <dbReference type="ARBA" id="ARBA00023136"/>
    </source>
</evidence>
<feature type="transmembrane region" description="Helical" evidence="7">
    <location>
        <begin position="253"/>
        <end position="272"/>
    </location>
</feature>
<evidence type="ECO:0000256" key="1">
    <source>
        <dbReference type="ARBA" id="ARBA00004651"/>
    </source>
</evidence>
<feature type="transmembrane region" description="Helical" evidence="7">
    <location>
        <begin position="96"/>
        <end position="114"/>
    </location>
</feature>
<evidence type="ECO:0000256" key="4">
    <source>
        <dbReference type="ARBA" id="ARBA00022692"/>
    </source>
</evidence>
<dbReference type="SUPFAM" id="SSF103473">
    <property type="entry name" value="MFS general substrate transporter"/>
    <property type="match status" value="1"/>
</dbReference>
<evidence type="ECO:0000256" key="2">
    <source>
        <dbReference type="ARBA" id="ARBA00022448"/>
    </source>
</evidence>
<feature type="transmembrane region" description="Helical" evidence="7">
    <location>
        <begin position="69"/>
        <end position="90"/>
    </location>
</feature>
<comment type="subcellular location">
    <subcellularLocation>
        <location evidence="1">Cell membrane</location>
        <topology evidence="1">Multi-pass membrane protein</topology>
    </subcellularLocation>
</comment>
<evidence type="ECO:0000256" key="3">
    <source>
        <dbReference type="ARBA" id="ARBA00022475"/>
    </source>
</evidence>
<reference evidence="9" key="1">
    <citation type="submission" date="2016-09" db="EMBL/GenBank/DDBJ databases">
        <authorList>
            <person name="Varghese N."/>
            <person name="Submissions S."/>
        </authorList>
    </citation>
    <scope>NUCLEOTIDE SEQUENCE [LARGE SCALE GENOMIC DNA]</scope>
    <source>
        <strain evidence="9">25nlg</strain>
    </source>
</reference>
<keyword evidence="2" id="KW-0813">Transport</keyword>
<feature type="transmembrane region" description="Helical" evidence="7">
    <location>
        <begin position="284"/>
        <end position="302"/>
    </location>
</feature>
<dbReference type="CDD" id="cd06173">
    <property type="entry name" value="MFS_MefA_like"/>
    <property type="match status" value="1"/>
</dbReference>
<name>A0A1G6GVI6_9BACI</name>